<dbReference type="Proteomes" id="UP000636479">
    <property type="component" value="Unassembled WGS sequence"/>
</dbReference>
<evidence type="ECO:0000259" key="2">
    <source>
        <dbReference type="Pfam" id="PF20415"/>
    </source>
</evidence>
<feature type="compositionally biased region" description="Low complexity" evidence="1">
    <location>
        <begin position="123"/>
        <end position="136"/>
    </location>
</feature>
<reference evidence="3" key="1">
    <citation type="submission" date="2020-05" db="EMBL/GenBank/DDBJ databases">
        <title>Mycena genomes resolve the evolution of fungal bioluminescence.</title>
        <authorList>
            <person name="Tsai I.J."/>
        </authorList>
    </citation>
    <scope>NUCLEOTIDE SEQUENCE</scope>
    <source>
        <strain evidence="3">171206Taipei</strain>
    </source>
</reference>
<feature type="region of interest" description="Disordered" evidence="1">
    <location>
        <begin position="243"/>
        <end position="335"/>
    </location>
</feature>
<feature type="compositionally biased region" description="Gly residues" evidence="1">
    <location>
        <begin position="34"/>
        <end position="60"/>
    </location>
</feature>
<keyword evidence="4" id="KW-1185">Reference proteome</keyword>
<comment type="caution">
    <text evidence="3">The sequence shown here is derived from an EMBL/GenBank/DDBJ whole genome shotgun (WGS) entry which is preliminary data.</text>
</comment>
<accession>A0A8H6SCB3</accession>
<protein>
    <recommendedName>
        <fullName evidence="2">DUF6699 domain-containing protein</fullName>
    </recommendedName>
</protein>
<evidence type="ECO:0000256" key="1">
    <source>
        <dbReference type="SAM" id="MobiDB-lite"/>
    </source>
</evidence>
<feature type="compositionally biased region" description="Low complexity" evidence="1">
    <location>
        <begin position="89"/>
        <end position="100"/>
    </location>
</feature>
<feature type="domain" description="DUF6699" evidence="2">
    <location>
        <begin position="429"/>
        <end position="577"/>
    </location>
</feature>
<dbReference type="RefSeq" id="XP_037217177.1">
    <property type="nucleotide sequence ID" value="XM_037365765.1"/>
</dbReference>
<organism evidence="3 4">
    <name type="scientific">Mycena indigotica</name>
    <dbReference type="NCBI Taxonomy" id="2126181"/>
    <lineage>
        <taxon>Eukaryota</taxon>
        <taxon>Fungi</taxon>
        <taxon>Dikarya</taxon>
        <taxon>Basidiomycota</taxon>
        <taxon>Agaricomycotina</taxon>
        <taxon>Agaricomycetes</taxon>
        <taxon>Agaricomycetidae</taxon>
        <taxon>Agaricales</taxon>
        <taxon>Marasmiineae</taxon>
        <taxon>Mycenaceae</taxon>
        <taxon>Mycena</taxon>
    </lineage>
</organism>
<dbReference type="GeneID" id="59348281"/>
<gene>
    <name evidence="3" type="ORF">MIND_00912800</name>
</gene>
<dbReference type="OrthoDB" id="3265169at2759"/>
<dbReference type="EMBL" id="JACAZF010000008">
    <property type="protein sequence ID" value="KAF7296818.1"/>
    <property type="molecule type" value="Genomic_DNA"/>
</dbReference>
<dbReference type="InterPro" id="IPR046522">
    <property type="entry name" value="DUF6699"/>
</dbReference>
<proteinExistence type="predicted"/>
<dbReference type="Pfam" id="PF20415">
    <property type="entry name" value="DUF6699"/>
    <property type="match status" value="1"/>
</dbReference>
<feature type="compositionally biased region" description="Low complexity" evidence="1">
    <location>
        <begin position="277"/>
        <end position="299"/>
    </location>
</feature>
<name>A0A8H6SCB3_9AGAR</name>
<feature type="compositionally biased region" description="Pro residues" evidence="1">
    <location>
        <begin position="167"/>
        <end position="176"/>
    </location>
</feature>
<sequence length="591" mass="61518">MAHWATGAGGYIPPPPGAVSGGQPDPAIHAAFPGAGGGGGAGTAWGTGGWPPATGGGSGHGTPWPTQAPPLYGPSASGSSWANTPAPAPASYPAWATPYSGQPPPSSAPAWANTPAQAPVRQGWGPAAGPAPAAGGNTWENDPWAVPTAPPPMTAPAASHGFSATAAPPPGPPGPVYPGMGMGGAPVTPGWGGQPLYQQQHPAYANPPRDPYAHYAAAQSHHPREQYEEEERDPEDEYYDYDAEERERQEARAAAAAHAAGWARGGHTPGPPPGHDPWAAALGAAGPSTPAGGAAWATPGWGGEEMRRTHSAGHSTGPGHRPRAHSFGGTSHSPHPHPAAWAAYAHSAAAAAAGQFSEEHLAKRPSTWRADFPGIGDASMNATATPSSFSLFRRKSLSSAGADEWHDPRKRVPCDLLKYSTTTRQGKLAYDMRVSPEQTPPGAMGFFPAHPGDMIQPAVLPPAPKMRLVLARSPWYVDVRPSNGQWVALFDVLAALHGQLASPIANTDYFNKALTRSERLRITEAFRERCERAGAVARATVGAADPEHDFAGAEIARGVKRVDYLLGECFFVGLVRRGGVWEAKCLREIAR</sequence>
<feature type="region of interest" description="Disordered" evidence="1">
    <location>
        <begin position="1"/>
        <end position="211"/>
    </location>
</feature>
<evidence type="ECO:0000313" key="3">
    <source>
        <dbReference type="EMBL" id="KAF7296818.1"/>
    </source>
</evidence>
<dbReference type="AlphaFoldDB" id="A0A8H6SCB3"/>
<evidence type="ECO:0000313" key="4">
    <source>
        <dbReference type="Proteomes" id="UP000636479"/>
    </source>
</evidence>